<sequence>MWINFLKFEFSYRKARPATYVSFFLLFFLAFVFTATPVKEIFLFSEQIKENGTYGIYSLSTIMGTISIFIISFVMGGAILRDFENNMEALFFTTNIKKFDYLFGRFIGSFIVLCLILLSIPLGLMLGQAMPWQEAHRLGPFRLFNYFNPYFFYILSNAFILSAVFFMVGALSRKMIYVFLQALVFFVLNQSLSKLFTKIELEKTLSYMNPLGFEAYFSLVKYWTISQKNVSSIPFRGDFLFNRLIWLFVGVLILMLTYYLFSFKTIINSGKPQSNVATKEKRRFGGAPMPYAYKNFYEHKDKVLGMAQVYFLEVVKSIPFVAFSILMVLIFFVLGNNLKGSYGSGLVPYVSIVLEPLSDIVGTFALVLMIIFVGDLVWRERDVKFNMIQDALPVPSWVILTAKYLGLALAFGVFMGLGILAGVYFQTVRGFFDFQLNLYLQLILGNFYINLLILMFLGFFIHVVVNNKYLGHAIFLAVIFSDFVFSKLGILTPFVKFGSGSLAKYSDMNGFGHSLPLYLCLTVYWLAIAVILFILAAKWMVRGAEESILTRVKTGKTNGFQKTAIGLLTILALGLGGVVYYNTKVLNTYQTEEEDINEQVAFEKDLKKYDNASQPKVVDVKLNMELYPSTRDFFVQGHYWLKNKNEELILEVYVQQNFDNQLLVNALKINVANKLDDKYVKKHGFYIFKLDKPLQNGDSVLLDFEIKHETNGFEKSFGKVQAAENGTFINNSYFPTIGYMSIMELQDPKKRKEKGLKANDWVLKRKGKNGLSRSAFNQGADFVNFEATVGTELDQIAITPGYLQKEWIKNNRRYFSYKMNKPMVNLYSIVSARYEVKRENHNGVNLEVFYHRKHAANIGRMMTAMKNTLDYYQKEFGPYQYSQLRIMEFPRFMTFALSFANTVSYSEIMGFVSKIDDSIDPDFVTFVTAQEVGYQWWGHQNVPADQAGSLMLPESLVEYSALMVMSKNSNALQMENFLKYELKEYLSSRPRELKKEVPLGGFENQANTHCTKGSLVLYAIQDYIGEKKLNQGLKNFLFKFKNGLNQPKPIYLTSKDLVREVRAVMPDSLSYLVTDLFQKITLYNFQTNKASQKSLNGGYEVSLDISAEKLYADEIGKESPQKFNEWIWVGLYGENRGGKENLIYYKRHKIKEGQQNIKVWVKEKPKKGGIDPLLIMIDKVPSDNILDID</sequence>
<feature type="transmembrane region" description="Helical" evidence="1">
    <location>
        <begin position="244"/>
        <end position="261"/>
    </location>
</feature>
<evidence type="ECO:0000313" key="3">
    <source>
        <dbReference type="EMBL" id="MFC3811750.1"/>
    </source>
</evidence>
<keyword evidence="4" id="KW-1185">Reference proteome</keyword>
<feature type="transmembrane region" description="Helical" evidence="1">
    <location>
        <begin position="515"/>
        <end position="541"/>
    </location>
</feature>
<feature type="transmembrane region" description="Helical" evidence="1">
    <location>
        <begin position="150"/>
        <end position="168"/>
    </location>
</feature>
<keyword evidence="1" id="KW-0812">Transmembrane</keyword>
<feature type="transmembrane region" description="Helical" evidence="1">
    <location>
        <begin position="175"/>
        <end position="192"/>
    </location>
</feature>
<protein>
    <submittedName>
        <fullName evidence="3">M1 family aminopeptidase</fullName>
    </submittedName>
</protein>
<organism evidence="3 4">
    <name type="scientific">Lacihabitans lacunae</name>
    <dbReference type="NCBI Taxonomy" id="1028214"/>
    <lineage>
        <taxon>Bacteria</taxon>
        <taxon>Pseudomonadati</taxon>
        <taxon>Bacteroidota</taxon>
        <taxon>Cytophagia</taxon>
        <taxon>Cytophagales</taxon>
        <taxon>Leadbetterellaceae</taxon>
        <taxon>Lacihabitans</taxon>
    </lineage>
</organism>
<feature type="transmembrane region" description="Helical" evidence="1">
    <location>
        <begin position="20"/>
        <end position="36"/>
    </location>
</feature>
<dbReference type="Proteomes" id="UP001595616">
    <property type="component" value="Unassembled WGS sequence"/>
</dbReference>
<feature type="transmembrane region" description="Helical" evidence="1">
    <location>
        <begin position="562"/>
        <end position="581"/>
    </location>
</feature>
<feature type="transmembrane region" description="Helical" evidence="1">
    <location>
        <begin position="360"/>
        <end position="378"/>
    </location>
</feature>
<feature type="transmembrane region" description="Helical" evidence="1">
    <location>
        <begin position="438"/>
        <end position="461"/>
    </location>
</feature>
<keyword evidence="3" id="KW-0645">Protease</keyword>
<feature type="transmembrane region" description="Helical" evidence="1">
    <location>
        <begin position="404"/>
        <end position="426"/>
    </location>
</feature>
<dbReference type="InterPro" id="IPR027268">
    <property type="entry name" value="Peptidase_M4/M1_CTD_sf"/>
</dbReference>
<reference evidence="4" key="1">
    <citation type="journal article" date="2019" name="Int. J. Syst. Evol. Microbiol.">
        <title>The Global Catalogue of Microorganisms (GCM) 10K type strain sequencing project: providing services to taxonomists for standard genome sequencing and annotation.</title>
        <authorList>
            <consortium name="The Broad Institute Genomics Platform"/>
            <consortium name="The Broad Institute Genome Sequencing Center for Infectious Disease"/>
            <person name="Wu L."/>
            <person name="Ma J."/>
        </authorList>
    </citation>
    <scope>NUCLEOTIDE SEQUENCE [LARGE SCALE GENOMIC DNA]</scope>
    <source>
        <strain evidence="4">CECT 7956</strain>
    </source>
</reference>
<keyword evidence="3" id="KW-0031">Aminopeptidase</keyword>
<proteinExistence type="predicted"/>
<dbReference type="InterPro" id="IPR014782">
    <property type="entry name" value="Peptidase_M1_dom"/>
</dbReference>
<evidence type="ECO:0000256" key="1">
    <source>
        <dbReference type="SAM" id="Phobius"/>
    </source>
</evidence>
<comment type="caution">
    <text evidence="3">The sequence shown here is derived from an EMBL/GenBank/DDBJ whole genome shotgun (WGS) entry which is preliminary data.</text>
</comment>
<dbReference type="Gene3D" id="1.10.390.10">
    <property type="entry name" value="Neutral Protease Domain 2"/>
    <property type="match status" value="1"/>
</dbReference>
<feature type="transmembrane region" description="Helical" evidence="1">
    <location>
        <begin position="101"/>
        <end position="130"/>
    </location>
</feature>
<keyword evidence="1" id="KW-0472">Membrane</keyword>
<keyword evidence="1" id="KW-1133">Transmembrane helix</keyword>
<accession>A0ABV7YZL0</accession>
<dbReference type="Pfam" id="PF01433">
    <property type="entry name" value="Peptidase_M1"/>
    <property type="match status" value="1"/>
</dbReference>
<evidence type="ECO:0000259" key="2">
    <source>
        <dbReference type="Pfam" id="PF01433"/>
    </source>
</evidence>
<dbReference type="RefSeq" id="WP_379838593.1">
    <property type="nucleotide sequence ID" value="NZ_JBHRYQ010000001.1"/>
</dbReference>
<dbReference type="SUPFAM" id="SSF55486">
    <property type="entry name" value="Metalloproteases ('zincins'), catalytic domain"/>
    <property type="match status" value="1"/>
</dbReference>
<evidence type="ECO:0000313" key="4">
    <source>
        <dbReference type="Proteomes" id="UP001595616"/>
    </source>
</evidence>
<gene>
    <name evidence="3" type="ORF">ACFOOI_13890</name>
</gene>
<feature type="transmembrane region" description="Helical" evidence="1">
    <location>
        <begin position="56"/>
        <end position="80"/>
    </location>
</feature>
<feature type="transmembrane region" description="Helical" evidence="1">
    <location>
        <begin position="473"/>
        <end position="495"/>
    </location>
</feature>
<keyword evidence="3" id="KW-0378">Hydrolase</keyword>
<feature type="transmembrane region" description="Helical" evidence="1">
    <location>
        <begin position="309"/>
        <end position="334"/>
    </location>
</feature>
<feature type="domain" description="Peptidase M1 membrane alanine aminopeptidase" evidence="2">
    <location>
        <begin position="863"/>
        <end position="1043"/>
    </location>
</feature>
<name>A0ABV7YZL0_9BACT</name>
<dbReference type="EMBL" id="JBHRYQ010000001">
    <property type="protein sequence ID" value="MFC3811750.1"/>
    <property type="molecule type" value="Genomic_DNA"/>
</dbReference>
<dbReference type="GO" id="GO:0004177">
    <property type="term" value="F:aminopeptidase activity"/>
    <property type="evidence" value="ECO:0007669"/>
    <property type="project" value="UniProtKB-KW"/>
</dbReference>